<dbReference type="EMBL" id="CP002343">
    <property type="protein sequence ID" value="ADU47646.1"/>
    <property type="molecule type" value="Genomic_DNA"/>
</dbReference>
<feature type="transmembrane region" description="Helical" evidence="2">
    <location>
        <begin position="753"/>
        <end position="772"/>
    </location>
</feature>
<sequence length="776" mass="81510">MERPSGYLDVDLVVARRGDVLETRVLDSPAGETATLSAPWPSTHGDDKVVGDALFAALLPGEVRLRYEKSTDRALASGLGVRVVLRFEGGADDLPWELLRDPDRFTFLGLDPWRAVVRCTEMSAREATTTSATPLRILLAVSTPDGTPAIDAAAEIMSIQSRLRPFSWGAAVEVVTLRTASLDLIRETLQAKEFHVFHYIGHGVHPAGGVGHLDLTAEDGTTVSSRSADEIAAILAASPSLRLAVLNCCDSAVSDGSDGSDPFAGTAAAFVRAGIPAVVAMRRAITDTAAVAFADEFYATLIESGGLVEPAVARGRAALLAADGPVSTEWSAVALHLGSSISADQARIPVPGLDRDVRFTVSHPAALRPTVWEPMLFFAHHGERITTESGVVVDQSAEVEDQVKAFFGATPTATTATPSSQPLPRGAGLVVRPDVPDVQCSPAQAAVTWTGEIAQLTFLLRAGTERAGTTVNGHLRVFSGPLLVAEAPLTLAVGGAEPAPPQEHPVERFRRIFPCYAPEDGVLVEGVVAVAEALGDGYLSEIVAERRSGAPIDWMRSKIAEADSFQLFWSRNSMSSATCRIEWEEALAARGDSFVRPLYWEEPFPRSDGLPPPGLAALRFVRLPLPPATVSGSLWAAREPELDPGPSTGWTLPPVQAPGPAPAPWVPPPAAPAPSAPPPPAAPAPSLPAPDTMAGPGGVGRSRGHGPPRSAPGPVRAAGSGLGILTGLILTGTGIIGGTSMAALPGYTGHRTYWWLIFIGVLLLAVSLIPLVRRRR</sequence>
<keyword evidence="5" id="KW-1185">Reference proteome</keyword>
<dbReference type="STRING" id="710696.Intca_1125"/>
<proteinExistence type="predicted"/>
<evidence type="ECO:0000259" key="3">
    <source>
        <dbReference type="Pfam" id="PF12770"/>
    </source>
</evidence>
<dbReference type="Pfam" id="PF12770">
    <property type="entry name" value="CHAT"/>
    <property type="match status" value="1"/>
</dbReference>
<protein>
    <recommendedName>
        <fullName evidence="3">CHAT domain-containing protein</fullName>
    </recommendedName>
</protein>
<keyword evidence="2" id="KW-0812">Transmembrane</keyword>
<feature type="region of interest" description="Disordered" evidence="1">
    <location>
        <begin position="638"/>
        <end position="717"/>
    </location>
</feature>
<dbReference type="Proteomes" id="UP000008914">
    <property type="component" value="Chromosome"/>
</dbReference>
<accession>E6SE33</accession>
<feature type="compositionally biased region" description="Pro residues" evidence="1">
    <location>
        <begin position="655"/>
        <end position="688"/>
    </location>
</feature>
<feature type="compositionally biased region" description="Low complexity" evidence="1">
    <location>
        <begin position="705"/>
        <end position="714"/>
    </location>
</feature>
<dbReference type="AlphaFoldDB" id="E6SE33"/>
<feature type="transmembrane region" description="Helical" evidence="2">
    <location>
        <begin position="722"/>
        <end position="747"/>
    </location>
</feature>
<dbReference type="eggNOG" id="COG4995">
    <property type="taxonomic scope" value="Bacteria"/>
</dbReference>
<dbReference type="KEGG" id="ica:Intca_1125"/>
<reference evidence="4 5" key="1">
    <citation type="journal article" date="2010" name="Stand. Genomic Sci.">
        <title>Complete genome sequence of Intrasporangium calvum type strain (7 KIP).</title>
        <authorList>
            <person name="Del Rio T.G."/>
            <person name="Chertkov O."/>
            <person name="Yasawong M."/>
            <person name="Lucas S."/>
            <person name="Deshpande S."/>
            <person name="Cheng J.F."/>
            <person name="Detter C."/>
            <person name="Tapia R."/>
            <person name="Han C."/>
            <person name="Goodwin L."/>
            <person name="Pitluck S."/>
            <person name="Liolios K."/>
            <person name="Ivanova N."/>
            <person name="Mavromatis K."/>
            <person name="Pati A."/>
            <person name="Chen A."/>
            <person name="Palaniappan K."/>
            <person name="Land M."/>
            <person name="Hauser L."/>
            <person name="Chang Y.J."/>
            <person name="Jeffries C.D."/>
            <person name="Rohde M."/>
            <person name="Pukall R."/>
            <person name="Sikorski J."/>
            <person name="Goker M."/>
            <person name="Woyke T."/>
            <person name="Bristow J."/>
            <person name="Eisen J.A."/>
            <person name="Markowitz V."/>
            <person name="Hugenholtz P."/>
            <person name="Kyrpides N.C."/>
            <person name="Klenk H.P."/>
            <person name="Lapidus A."/>
        </authorList>
    </citation>
    <scope>NUCLEOTIDE SEQUENCE [LARGE SCALE GENOMIC DNA]</scope>
    <source>
        <strain evidence="5">ATCC 23552 / DSM 43043 / JCM 3097 / NBRC 12989 / 7 KIP</strain>
    </source>
</reference>
<evidence type="ECO:0000313" key="5">
    <source>
        <dbReference type="Proteomes" id="UP000008914"/>
    </source>
</evidence>
<evidence type="ECO:0000256" key="2">
    <source>
        <dbReference type="SAM" id="Phobius"/>
    </source>
</evidence>
<evidence type="ECO:0000256" key="1">
    <source>
        <dbReference type="SAM" id="MobiDB-lite"/>
    </source>
</evidence>
<evidence type="ECO:0000313" key="4">
    <source>
        <dbReference type="EMBL" id="ADU47646.1"/>
    </source>
</evidence>
<keyword evidence="2" id="KW-0472">Membrane</keyword>
<gene>
    <name evidence="4" type="ordered locus">Intca_1125</name>
</gene>
<dbReference type="OrthoDB" id="8253226at2"/>
<dbReference type="HOGENOM" id="CLU_360473_0_0_11"/>
<keyword evidence="2" id="KW-1133">Transmembrane helix</keyword>
<dbReference type="RefSeq" id="WP_013491964.1">
    <property type="nucleotide sequence ID" value="NC_014830.1"/>
</dbReference>
<organism evidence="4 5">
    <name type="scientific">Intrasporangium calvum (strain ATCC 23552 / DSM 43043 / JCM 3097 / NBRC 12989 / NCIMB 10167 / NRRL B-3866 / 7 KIP)</name>
    <dbReference type="NCBI Taxonomy" id="710696"/>
    <lineage>
        <taxon>Bacteria</taxon>
        <taxon>Bacillati</taxon>
        <taxon>Actinomycetota</taxon>
        <taxon>Actinomycetes</taxon>
        <taxon>Micrococcales</taxon>
        <taxon>Intrasporangiaceae</taxon>
        <taxon>Intrasporangium</taxon>
    </lineage>
</organism>
<dbReference type="InterPro" id="IPR024983">
    <property type="entry name" value="CHAT_dom"/>
</dbReference>
<feature type="domain" description="CHAT" evidence="3">
    <location>
        <begin position="76"/>
        <end position="325"/>
    </location>
</feature>
<name>E6SE33_INTC7</name>